<dbReference type="SMART" id="SM00318">
    <property type="entry name" value="SNc"/>
    <property type="match status" value="1"/>
</dbReference>
<dbReference type="Proteomes" id="UP000176863">
    <property type="component" value="Unassembled WGS sequence"/>
</dbReference>
<dbReference type="EMBL" id="MFKT01000001">
    <property type="protein sequence ID" value="OGG54238.1"/>
    <property type="molecule type" value="Genomic_DNA"/>
</dbReference>
<keyword evidence="1" id="KW-0540">Nuclease</keyword>
<dbReference type="InterPro" id="IPR002071">
    <property type="entry name" value="Thermonucl_AS"/>
</dbReference>
<proteinExistence type="predicted"/>
<dbReference type="SUPFAM" id="SSF50199">
    <property type="entry name" value="Staphylococcal nuclease"/>
    <property type="match status" value="1"/>
</dbReference>
<dbReference type="InterPro" id="IPR035437">
    <property type="entry name" value="SNase_OB-fold_sf"/>
</dbReference>
<name>A0A1F6CYJ4_9BACT</name>
<sequence>MNVRSLLYGAAVIFATLAILAGRTALAPIANHKAAQSALAAATIQPATTTPDVYPVAKVIDGDTIDVVMDAALTRIRIIGLDTPEIVDPRKPVQCFAREASDEGHKLLDSQYVRLEYDASQDTYDKYGRTLAYVFLLNGTNYEKFMIENGFGHEYTYRLPYKYQAEFKAAEQEAQAAKRGLWADGVCLGNTTKQST</sequence>
<protein>
    <recommendedName>
        <fullName evidence="4">TNase-like domain-containing protein</fullName>
    </recommendedName>
</protein>
<dbReference type="Gene3D" id="2.40.50.90">
    <property type="match status" value="1"/>
</dbReference>
<evidence type="ECO:0000256" key="1">
    <source>
        <dbReference type="ARBA" id="ARBA00022722"/>
    </source>
</evidence>
<reference evidence="5 6" key="1">
    <citation type="journal article" date="2016" name="Nat. Commun.">
        <title>Thousands of microbial genomes shed light on interconnected biogeochemical processes in an aquifer system.</title>
        <authorList>
            <person name="Anantharaman K."/>
            <person name="Brown C.T."/>
            <person name="Hug L.A."/>
            <person name="Sharon I."/>
            <person name="Castelle C.J."/>
            <person name="Probst A.J."/>
            <person name="Thomas B.C."/>
            <person name="Singh A."/>
            <person name="Wilkins M.J."/>
            <person name="Karaoz U."/>
            <person name="Brodie E.L."/>
            <person name="Williams K.H."/>
            <person name="Hubbard S.S."/>
            <person name="Banfield J.F."/>
        </authorList>
    </citation>
    <scope>NUCLEOTIDE SEQUENCE [LARGE SCALE GENOMIC DNA]</scope>
</reference>
<keyword evidence="2" id="KW-0255">Endonuclease</keyword>
<dbReference type="PROSITE" id="PS01284">
    <property type="entry name" value="TNASE_2"/>
    <property type="match status" value="1"/>
</dbReference>
<dbReference type="PROSITE" id="PS50830">
    <property type="entry name" value="TNASE_3"/>
    <property type="match status" value="1"/>
</dbReference>
<evidence type="ECO:0000256" key="2">
    <source>
        <dbReference type="ARBA" id="ARBA00022759"/>
    </source>
</evidence>
<dbReference type="PROSITE" id="PS01123">
    <property type="entry name" value="TNASE_1"/>
    <property type="match status" value="1"/>
</dbReference>
<dbReference type="PANTHER" id="PTHR12302">
    <property type="entry name" value="EBNA2 BINDING PROTEIN P100"/>
    <property type="match status" value="1"/>
</dbReference>
<dbReference type="GO" id="GO:0016787">
    <property type="term" value="F:hydrolase activity"/>
    <property type="evidence" value="ECO:0007669"/>
    <property type="project" value="UniProtKB-KW"/>
</dbReference>
<accession>A0A1F6CYJ4</accession>
<evidence type="ECO:0000259" key="4">
    <source>
        <dbReference type="PROSITE" id="PS50830"/>
    </source>
</evidence>
<dbReference type="GO" id="GO:0004519">
    <property type="term" value="F:endonuclease activity"/>
    <property type="evidence" value="ECO:0007669"/>
    <property type="project" value="UniProtKB-KW"/>
</dbReference>
<dbReference type="STRING" id="1798480.A2851_01050"/>
<organism evidence="5 6">
    <name type="scientific">Candidatus Kaiserbacteria bacterium RIFCSPHIGHO2_01_FULL_53_29</name>
    <dbReference type="NCBI Taxonomy" id="1798480"/>
    <lineage>
        <taxon>Bacteria</taxon>
        <taxon>Candidatus Kaiseribacteriota</taxon>
    </lineage>
</organism>
<gene>
    <name evidence="5" type="ORF">A2851_01050</name>
</gene>
<evidence type="ECO:0000313" key="6">
    <source>
        <dbReference type="Proteomes" id="UP000176863"/>
    </source>
</evidence>
<dbReference type="PANTHER" id="PTHR12302:SF3">
    <property type="entry name" value="SERINE_THREONINE-PROTEIN KINASE 31"/>
    <property type="match status" value="1"/>
</dbReference>
<keyword evidence="3" id="KW-0378">Hydrolase</keyword>
<comment type="caution">
    <text evidence="5">The sequence shown here is derived from an EMBL/GenBank/DDBJ whole genome shotgun (WGS) entry which is preliminary data.</text>
</comment>
<dbReference type="GO" id="GO:0003676">
    <property type="term" value="F:nucleic acid binding"/>
    <property type="evidence" value="ECO:0007669"/>
    <property type="project" value="InterPro"/>
</dbReference>
<dbReference type="InterPro" id="IPR016071">
    <property type="entry name" value="Staphylococal_nuclease_OB-fold"/>
</dbReference>
<evidence type="ECO:0000256" key="3">
    <source>
        <dbReference type="ARBA" id="ARBA00022801"/>
    </source>
</evidence>
<feature type="domain" description="TNase-like" evidence="4">
    <location>
        <begin position="56"/>
        <end position="184"/>
    </location>
</feature>
<evidence type="ECO:0000313" key="5">
    <source>
        <dbReference type="EMBL" id="OGG54238.1"/>
    </source>
</evidence>
<dbReference type="Pfam" id="PF00565">
    <property type="entry name" value="SNase"/>
    <property type="match status" value="1"/>
</dbReference>
<dbReference type="AlphaFoldDB" id="A0A1F6CYJ4"/>